<dbReference type="InterPro" id="IPR052537">
    <property type="entry name" value="Extradiol_RC_dioxygenase"/>
</dbReference>
<evidence type="ECO:0000313" key="2">
    <source>
        <dbReference type="EMBL" id="RTR26829.1"/>
    </source>
</evidence>
<dbReference type="InterPro" id="IPR029068">
    <property type="entry name" value="Glyas_Bleomycin-R_OHBP_Dase"/>
</dbReference>
<dbReference type="Proteomes" id="UP000277766">
    <property type="component" value="Unassembled WGS sequence"/>
</dbReference>
<dbReference type="Gene3D" id="3.10.180.10">
    <property type="entry name" value="2,3-Dihydroxybiphenyl 1,2-Dioxygenase, domain 1"/>
    <property type="match status" value="2"/>
</dbReference>
<dbReference type="InterPro" id="IPR037523">
    <property type="entry name" value="VOC_core"/>
</dbReference>
<keyword evidence="3" id="KW-1185">Reference proteome</keyword>
<organism evidence="2 3">
    <name type="scientific">Deinococcus radiophilus</name>
    <dbReference type="NCBI Taxonomy" id="32062"/>
    <lineage>
        <taxon>Bacteria</taxon>
        <taxon>Thermotogati</taxon>
        <taxon>Deinococcota</taxon>
        <taxon>Deinococci</taxon>
        <taxon>Deinococcales</taxon>
        <taxon>Deinococcaceae</taxon>
        <taxon>Deinococcus</taxon>
    </lineage>
</organism>
<accession>A0A431VUX6</accession>
<comment type="caution">
    <text evidence="2">The sequence shown here is derived from an EMBL/GenBank/DDBJ whole genome shotgun (WGS) entry which is preliminary data.</text>
</comment>
<dbReference type="InterPro" id="IPR029058">
    <property type="entry name" value="AB_hydrolase_fold"/>
</dbReference>
<gene>
    <name evidence="2" type="ORF">EJ104_07475</name>
</gene>
<sequence>MEQHLGFRRGEEVDGLLTLHTPAELGHTVYVREAGGFWPAAGGTGTLHHVAFRAADADHEQAILKAVTAQGLQASDVREHGYFQSIYFTEPGGSILEVATDGPGFGADEDPAHLGERLVLPPELEHRQGEIEVVMPHISLPDEERRPSRDLGWVHRYVPGTSGRTLLLLHGTGGNELDLLPLGRELDPGAHLLSVRGRSLEEGAPRFFRRFSATRYDQAHLISEADALADFVRDAAQLYGLDAKQVYAVGYSNGANIALATLLQQPGALAGAALLRPVLALEAPPSPDLSGKRVLVLSGERDPYGPYGQGIVPLLQRSSAAVSETRLPAGHELTQTDVNLTREWLTE</sequence>
<evidence type="ECO:0000259" key="1">
    <source>
        <dbReference type="PROSITE" id="PS51819"/>
    </source>
</evidence>
<dbReference type="SUPFAM" id="SSF53474">
    <property type="entry name" value="alpha/beta-Hydrolases"/>
    <property type="match status" value="1"/>
</dbReference>
<feature type="domain" description="VOC" evidence="1">
    <location>
        <begin position="1"/>
        <end position="101"/>
    </location>
</feature>
<dbReference type="PANTHER" id="PTHR36110">
    <property type="entry name" value="RING-CLEAVING DIOXYGENASE MHQE-RELATED"/>
    <property type="match status" value="1"/>
</dbReference>
<dbReference type="PANTHER" id="PTHR36110:SF2">
    <property type="entry name" value="RING-CLEAVING DIOXYGENASE MHQE-RELATED"/>
    <property type="match status" value="1"/>
</dbReference>
<reference evidence="2 3" key="1">
    <citation type="submission" date="2018-12" db="EMBL/GenBank/DDBJ databases">
        <title>Deinococcus radiophilus ATCC 27603 genome sequencing and assembly.</title>
        <authorList>
            <person name="Maclea K.S."/>
            <person name="Maynard C.R."/>
        </authorList>
    </citation>
    <scope>NUCLEOTIDE SEQUENCE [LARGE SCALE GENOMIC DNA]</scope>
    <source>
        <strain evidence="2 3">ATCC 27603</strain>
    </source>
</reference>
<protein>
    <recommendedName>
        <fullName evidence="1">VOC domain-containing protein</fullName>
    </recommendedName>
</protein>
<name>A0A431VUX6_9DEIO</name>
<dbReference type="EMBL" id="RXPE01000013">
    <property type="protein sequence ID" value="RTR26829.1"/>
    <property type="molecule type" value="Genomic_DNA"/>
</dbReference>
<proteinExistence type="predicted"/>
<dbReference type="AlphaFoldDB" id="A0A431VUX6"/>
<evidence type="ECO:0000313" key="3">
    <source>
        <dbReference type="Proteomes" id="UP000277766"/>
    </source>
</evidence>
<dbReference type="SUPFAM" id="SSF54593">
    <property type="entry name" value="Glyoxalase/Bleomycin resistance protein/Dihydroxybiphenyl dioxygenase"/>
    <property type="match status" value="1"/>
</dbReference>
<dbReference type="RefSeq" id="WP_126352130.1">
    <property type="nucleotide sequence ID" value="NZ_RXPE01000013.1"/>
</dbReference>
<dbReference type="OrthoDB" id="9796570at2"/>
<dbReference type="PROSITE" id="PS51819">
    <property type="entry name" value="VOC"/>
    <property type="match status" value="1"/>
</dbReference>
<dbReference type="Gene3D" id="3.40.50.1820">
    <property type="entry name" value="alpha/beta hydrolase"/>
    <property type="match status" value="1"/>
</dbReference>